<reference evidence="1 2" key="1">
    <citation type="submission" date="2021-06" db="EMBL/GenBank/DDBJ databases">
        <title>Caerostris extrusa draft genome.</title>
        <authorList>
            <person name="Kono N."/>
            <person name="Arakawa K."/>
        </authorList>
    </citation>
    <scope>NUCLEOTIDE SEQUENCE [LARGE SCALE GENOMIC DNA]</scope>
</reference>
<evidence type="ECO:0000313" key="1">
    <source>
        <dbReference type="EMBL" id="GIX78767.1"/>
    </source>
</evidence>
<keyword evidence="2" id="KW-1185">Reference proteome</keyword>
<gene>
    <name evidence="1" type="ORF">CEXT_527251</name>
</gene>
<name>A0AAV4N207_CAEEX</name>
<dbReference type="AlphaFoldDB" id="A0AAV4N207"/>
<organism evidence="1 2">
    <name type="scientific">Caerostris extrusa</name>
    <name type="common">Bark spider</name>
    <name type="synonym">Caerostris bankana</name>
    <dbReference type="NCBI Taxonomy" id="172846"/>
    <lineage>
        <taxon>Eukaryota</taxon>
        <taxon>Metazoa</taxon>
        <taxon>Ecdysozoa</taxon>
        <taxon>Arthropoda</taxon>
        <taxon>Chelicerata</taxon>
        <taxon>Arachnida</taxon>
        <taxon>Araneae</taxon>
        <taxon>Araneomorphae</taxon>
        <taxon>Entelegynae</taxon>
        <taxon>Araneoidea</taxon>
        <taxon>Araneidae</taxon>
        <taxon>Caerostris</taxon>
    </lineage>
</organism>
<dbReference type="EMBL" id="BPLR01020439">
    <property type="protein sequence ID" value="GIX78767.1"/>
    <property type="molecule type" value="Genomic_DNA"/>
</dbReference>
<evidence type="ECO:0000313" key="2">
    <source>
        <dbReference type="Proteomes" id="UP001054945"/>
    </source>
</evidence>
<sequence length="78" mass="8762">MVAWCKKTIKTEEKEQIFASADHEKANEDSSAEESQLCKVNERDIKKKGKTNCKAFIPAPLNAGIVREFLCFDKGGTR</sequence>
<protein>
    <submittedName>
        <fullName evidence="1">Uncharacterized protein</fullName>
    </submittedName>
</protein>
<comment type="caution">
    <text evidence="1">The sequence shown here is derived from an EMBL/GenBank/DDBJ whole genome shotgun (WGS) entry which is preliminary data.</text>
</comment>
<proteinExistence type="predicted"/>
<dbReference type="Proteomes" id="UP001054945">
    <property type="component" value="Unassembled WGS sequence"/>
</dbReference>
<accession>A0AAV4N207</accession>